<evidence type="ECO:0000256" key="1">
    <source>
        <dbReference type="ARBA" id="ARBA00006739"/>
    </source>
</evidence>
<feature type="transmembrane region" description="Helical" evidence="4">
    <location>
        <begin position="258"/>
        <end position="278"/>
    </location>
</feature>
<feature type="domain" description="Glycosyltransferase 2-like" evidence="5">
    <location>
        <begin position="17"/>
        <end position="135"/>
    </location>
</feature>
<gene>
    <name evidence="6" type="ORF">FVW59_01025</name>
</gene>
<dbReference type="InterPro" id="IPR029044">
    <property type="entry name" value="Nucleotide-diphossugar_trans"/>
</dbReference>
<name>A0A5C9A0Y4_9GAMM</name>
<keyword evidence="7" id="KW-1185">Reference proteome</keyword>
<reference evidence="6 7" key="1">
    <citation type="submission" date="2019-08" db="EMBL/GenBank/DDBJ databases">
        <title>Parahaliea maris sp. nov., isolated from the surface seawater.</title>
        <authorList>
            <person name="Liu Y."/>
        </authorList>
    </citation>
    <scope>NUCLEOTIDE SEQUENCE [LARGE SCALE GENOMIC DNA]</scope>
    <source>
        <strain evidence="6 7">S2-26</strain>
    </source>
</reference>
<keyword evidence="4" id="KW-0812">Transmembrane</keyword>
<dbReference type="PANTHER" id="PTHR43179:SF12">
    <property type="entry name" value="GALACTOFURANOSYLTRANSFERASE GLFT2"/>
    <property type="match status" value="1"/>
</dbReference>
<organism evidence="6 7">
    <name type="scientific">Parahaliea aestuarii</name>
    <dbReference type="NCBI Taxonomy" id="1852021"/>
    <lineage>
        <taxon>Bacteria</taxon>
        <taxon>Pseudomonadati</taxon>
        <taxon>Pseudomonadota</taxon>
        <taxon>Gammaproteobacteria</taxon>
        <taxon>Cellvibrionales</taxon>
        <taxon>Halieaceae</taxon>
        <taxon>Parahaliea</taxon>
    </lineage>
</organism>
<evidence type="ECO:0000259" key="5">
    <source>
        <dbReference type="Pfam" id="PF00535"/>
    </source>
</evidence>
<evidence type="ECO:0000313" key="7">
    <source>
        <dbReference type="Proteomes" id="UP000321933"/>
    </source>
</evidence>
<keyword evidence="2" id="KW-0328">Glycosyltransferase</keyword>
<evidence type="ECO:0000256" key="3">
    <source>
        <dbReference type="ARBA" id="ARBA00022679"/>
    </source>
</evidence>
<proteinExistence type="inferred from homology"/>
<dbReference type="PANTHER" id="PTHR43179">
    <property type="entry name" value="RHAMNOSYLTRANSFERASE WBBL"/>
    <property type="match status" value="1"/>
</dbReference>
<keyword evidence="3 6" id="KW-0808">Transferase</keyword>
<dbReference type="OrthoDB" id="9807209at2"/>
<evidence type="ECO:0000256" key="2">
    <source>
        <dbReference type="ARBA" id="ARBA00022676"/>
    </source>
</evidence>
<dbReference type="SUPFAM" id="SSF53448">
    <property type="entry name" value="Nucleotide-diphospho-sugar transferases"/>
    <property type="match status" value="1"/>
</dbReference>
<dbReference type="Gene3D" id="3.90.550.10">
    <property type="entry name" value="Spore Coat Polysaccharide Biosynthesis Protein SpsA, Chain A"/>
    <property type="match status" value="1"/>
</dbReference>
<evidence type="ECO:0000313" key="6">
    <source>
        <dbReference type="EMBL" id="TXS94535.1"/>
    </source>
</evidence>
<comment type="caution">
    <text evidence="6">The sequence shown here is derived from an EMBL/GenBank/DDBJ whole genome shotgun (WGS) entry which is preliminary data.</text>
</comment>
<dbReference type="Proteomes" id="UP000321933">
    <property type="component" value="Unassembled WGS sequence"/>
</dbReference>
<dbReference type="GO" id="GO:0016757">
    <property type="term" value="F:glycosyltransferase activity"/>
    <property type="evidence" value="ECO:0007669"/>
    <property type="project" value="UniProtKB-KW"/>
</dbReference>
<comment type="similarity">
    <text evidence="1">Belongs to the glycosyltransferase 2 family.</text>
</comment>
<sequence>MDQQIGRLEPSGRPQVSVCIAHYRGIDLLADCIDSVLNQTGNVRAEIIVHDDASDPESLQFLATRYPQVKVIASDSNVGFCIANNRMVEEAKGQFLLILNNDAALLPDALDTLMQGQRDHGDNVFTLPQFDWASGELVDRGCSIDPFYNPIPNRDERISEVAMTIGACLWISGSHWRDMGGFPEWMGSIGEDLYLCCRTRLAGLKVIALGGSGYRHRQGHSFGGNRPDHNGRLASTIERRFMSERNKLSVLLTCTPTILVWPSLLISILTLLMEGLLLSTLKRRPEVFADIYFAAIRALGQKFRFLLAHRQQVQSTRRTSALEYFSAFSWKPRKLAMLLKYGIPSVSSGPDRRENKL</sequence>
<dbReference type="RefSeq" id="WP_148062388.1">
    <property type="nucleotide sequence ID" value="NZ_VRYZ01000001.1"/>
</dbReference>
<dbReference type="Pfam" id="PF00535">
    <property type="entry name" value="Glycos_transf_2"/>
    <property type="match status" value="1"/>
</dbReference>
<dbReference type="EMBL" id="VRYZ01000001">
    <property type="protein sequence ID" value="TXS94535.1"/>
    <property type="molecule type" value="Genomic_DNA"/>
</dbReference>
<dbReference type="InterPro" id="IPR001173">
    <property type="entry name" value="Glyco_trans_2-like"/>
</dbReference>
<evidence type="ECO:0000256" key="4">
    <source>
        <dbReference type="SAM" id="Phobius"/>
    </source>
</evidence>
<keyword evidence="4" id="KW-1133">Transmembrane helix</keyword>
<accession>A0A5C9A0Y4</accession>
<protein>
    <submittedName>
        <fullName evidence="6">Glycosyltransferase</fullName>
    </submittedName>
</protein>
<keyword evidence="4" id="KW-0472">Membrane</keyword>
<dbReference type="AlphaFoldDB" id="A0A5C9A0Y4"/>